<dbReference type="Proteomes" id="UP000574276">
    <property type="component" value="Unassembled WGS sequence"/>
</dbReference>
<organism evidence="3 4">
    <name type="scientific">Variimorphobacter saccharofermentans</name>
    <dbReference type="NCBI Taxonomy" id="2755051"/>
    <lineage>
        <taxon>Bacteria</taxon>
        <taxon>Bacillati</taxon>
        <taxon>Bacillota</taxon>
        <taxon>Clostridia</taxon>
        <taxon>Lachnospirales</taxon>
        <taxon>Lachnospiraceae</taxon>
        <taxon>Variimorphobacter</taxon>
    </lineage>
</organism>
<dbReference type="FunFam" id="3.30.420.10:FF:000045">
    <property type="entry name" value="3'-5' exonuclease DinG"/>
    <property type="match status" value="1"/>
</dbReference>
<keyword evidence="1" id="KW-0540">Nuclease</keyword>
<dbReference type="PROSITE" id="PS50172">
    <property type="entry name" value="BRCT"/>
    <property type="match status" value="1"/>
</dbReference>
<dbReference type="GO" id="GO:0008408">
    <property type="term" value="F:3'-5' exonuclease activity"/>
    <property type="evidence" value="ECO:0007669"/>
    <property type="project" value="TreeGrafter"/>
</dbReference>
<name>A0A839K0X1_9FIRM</name>
<dbReference type="InterPro" id="IPR001357">
    <property type="entry name" value="BRCT_dom"/>
</dbReference>
<dbReference type="InterPro" id="IPR012337">
    <property type="entry name" value="RNaseH-like_sf"/>
</dbReference>
<dbReference type="AlphaFoldDB" id="A0A839K0X1"/>
<dbReference type="InterPro" id="IPR013520">
    <property type="entry name" value="Ribonucl_H"/>
</dbReference>
<dbReference type="EMBL" id="JACEGA010000001">
    <property type="protein sequence ID" value="MBB2183563.1"/>
    <property type="molecule type" value="Genomic_DNA"/>
</dbReference>
<evidence type="ECO:0000256" key="1">
    <source>
        <dbReference type="ARBA" id="ARBA00022839"/>
    </source>
</evidence>
<dbReference type="GO" id="GO:0003676">
    <property type="term" value="F:nucleic acid binding"/>
    <property type="evidence" value="ECO:0007669"/>
    <property type="project" value="InterPro"/>
</dbReference>
<dbReference type="SUPFAM" id="SSF52113">
    <property type="entry name" value="BRCT domain"/>
    <property type="match status" value="1"/>
</dbReference>
<dbReference type="Gene3D" id="3.30.420.10">
    <property type="entry name" value="Ribonuclease H-like superfamily/Ribonuclease H"/>
    <property type="match status" value="1"/>
</dbReference>
<dbReference type="PANTHER" id="PTHR30231">
    <property type="entry name" value="DNA POLYMERASE III SUBUNIT EPSILON"/>
    <property type="match status" value="1"/>
</dbReference>
<feature type="domain" description="BRCT" evidence="2">
    <location>
        <begin position="259"/>
        <end position="351"/>
    </location>
</feature>
<reference evidence="3 4" key="1">
    <citation type="submission" date="2020-07" db="EMBL/GenBank/DDBJ databases">
        <title>Characterization and genome sequencing of isolate MD1, a novel member within the family Lachnospiraceae.</title>
        <authorList>
            <person name="Rettenmaier R."/>
            <person name="Di Bello L."/>
            <person name="Zinser C."/>
            <person name="Scheitz K."/>
            <person name="Liebl W."/>
            <person name="Zverlov V."/>
        </authorList>
    </citation>
    <scope>NUCLEOTIDE SEQUENCE [LARGE SCALE GENOMIC DNA]</scope>
    <source>
        <strain evidence="3 4">MD1</strain>
    </source>
</reference>
<dbReference type="Gene3D" id="3.40.50.10190">
    <property type="entry name" value="BRCT domain"/>
    <property type="match status" value="1"/>
</dbReference>
<keyword evidence="1" id="KW-0269">Exonuclease</keyword>
<dbReference type="Pfam" id="PF00533">
    <property type="entry name" value="BRCT"/>
    <property type="match status" value="1"/>
</dbReference>
<dbReference type="InterPro" id="IPR036420">
    <property type="entry name" value="BRCT_dom_sf"/>
</dbReference>
<dbReference type="GO" id="GO:0045004">
    <property type="term" value="P:DNA replication proofreading"/>
    <property type="evidence" value="ECO:0007669"/>
    <property type="project" value="TreeGrafter"/>
</dbReference>
<evidence type="ECO:0000259" key="2">
    <source>
        <dbReference type="PROSITE" id="PS50172"/>
    </source>
</evidence>
<proteinExistence type="predicted"/>
<sequence length="351" mass="40213">MISISIDESGKIILNESTGQKRIIREYKGRSLVDFPNKYVVVDIETTGLDPRFDSIIEIGAIRYEMGKEIDRFSELVKPNSYYYLDEEDTRHTDDYCVVNGKPIQYINSFITDLTGITNKMLENARDTKKVLADFDTFLSNDIVIGHNVNFDINFLYDAYQEILLKPLMNDFIDTMRLARRILKELKHHRLRDVAEYYNLNYDGAHRAVGDCKITNDCLVSLKEDILSKFHTIEEFLKISGNHKSASANVITSQKTEFDEENPLYGKLCVFTGTLERMARKDAMQVVVDLGGINGDSVTAKTNFLILGNNDYCSLIKDGKSNKQKKAEELRLKGVDIEIITENVFYDMIEN</sequence>
<dbReference type="PANTHER" id="PTHR30231:SF41">
    <property type="entry name" value="DNA POLYMERASE III SUBUNIT EPSILON"/>
    <property type="match status" value="1"/>
</dbReference>
<dbReference type="SUPFAM" id="SSF53098">
    <property type="entry name" value="Ribonuclease H-like"/>
    <property type="match status" value="1"/>
</dbReference>
<protein>
    <submittedName>
        <fullName evidence="3">3'-5' exoribonuclease</fullName>
    </submittedName>
</protein>
<comment type="caution">
    <text evidence="3">The sequence shown here is derived from an EMBL/GenBank/DDBJ whole genome shotgun (WGS) entry which is preliminary data.</text>
</comment>
<keyword evidence="4" id="KW-1185">Reference proteome</keyword>
<evidence type="ECO:0000313" key="4">
    <source>
        <dbReference type="Proteomes" id="UP000574276"/>
    </source>
</evidence>
<evidence type="ECO:0000313" key="3">
    <source>
        <dbReference type="EMBL" id="MBB2183563.1"/>
    </source>
</evidence>
<keyword evidence="1" id="KW-0378">Hydrolase</keyword>
<dbReference type="SMART" id="SM00479">
    <property type="entry name" value="EXOIII"/>
    <property type="match status" value="1"/>
</dbReference>
<dbReference type="CDD" id="cd06127">
    <property type="entry name" value="DEDDh"/>
    <property type="match status" value="1"/>
</dbReference>
<dbReference type="GO" id="GO:0005829">
    <property type="term" value="C:cytosol"/>
    <property type="evidence" value="ECO:0007669"/>
    <property type="project" value="TreeGrafter"/>
</dbReference>
<accession>A0A839K0X1</accession>
<dbReference type="Pfam" id="PF00929">
    <property type="entry name" value="RNase_T"/>
    <property type="match status" value="1"/>
</dbReference>
<gene>
    <name evidence="3" type="ORF">H0486_11825</name>
</gene>
<dbReference type="RefSeq" id="WP_228353196.1">
    <property type="nucleotide sequence ID" value="NZ_JACEGA010000001.1"/>
</dbReference>
<dbReference type="InterPro" id="IPR036397">
    <property type="entry name" value="RNaseH_sf"/>
</dbReference>
<dbReference type="CDD" id="cd17748">
    <property type="entry name" value="BRCT_DNA_ligase_like"/>
    <property type="match status" value="1"/>
</dbReference>